<dbReference type="GO" id="GO:0046513">
    <property type="term" value="P:ceramide biosynthetic process"/>
    <property type="evidence" value="ECO:0007669"/>
    <property type="project" value="EnsemblFungi"/>
</dbReference>
<keyword evidence="2" id="KW-1185">Reference proteome</keyword>
<dbReference type="Proteomes" id="UP000190274">
    <property type="component" value="Chromosome B"/>
</dbReference>
<dbReference type="OrthoDB" id="3979149at2759"/>
<sequence length="140" mass="15714">MVQRKPQLFRLFEYVCVGLALIAAVELFKYSTRVNYDWFHCTPVKESLAAGSSAYKVFAVGGPSCDKRGEFKSIMKKITSDYEPHQGAISFCIKENDKVSPRHYPIGTPKGQPGYVAYAAYDLEFALISELCQDAAIMHF</sequence>
<evidence type="ECO:0000313" key="1">
    <source>
        <dbReference type="EMBL" id="SCU79545.1"/>
    </source>
</evidence>
<gene>
    <name evidence="1" type="ORF">LADA_0B01420G</name>
</gene>
<organism evidence="1 2">
    <name type="scientific">Lachancea dasiensis</name>
    <dbReference type="NCBI Taxonomy" id="1072105"/>
    <lineage>
        <taxon>Eukaryota</taxon>
        <taxon>Fungi</taxon>
        <taxon>Dikarya</taxon>
        <taxon>Ascomycota</taxon>
        <taxon>Saccharomycotina</taxon>
        <taxon>Saccharomycetes</taxon>
        <taxon>Saccharomycetales</taxon>
        <taxon>Saccharomycetaceae</taxon>
        <taxon>Lachancea</taxon>
    </lineage>
</organism>
<proteinExistence type="predicted"/>
<dbReference type="GO" id="GO:0005789">
    <property type="term" value="C:endoplasmic reticulum membrane"/>
    <property type="evidence" value="ECO:0007669"/>
    <property type="project" value="EnsemblFungi"/>
</dbReference>
<accession>A0A1G4ISF2</accession>
<protein>
    <submittedName>
        <fullName evidence="1">LADA_0B01420g1_1</fullName>
    </submittedName>
</protein>
<dbReference type="AlphaFoldDB" id="A0A1G4ISF2"/>
<evidence type="ECO:0000313" key="2">
    <source>
        <dbReference type="Proteomes" id="UP000190274"/>
    </source>
</evidence>
<reference evidence="2" key="1">
    <citation type="submission" date="2016-03" db="EMBL/GenBank/DDBJ databases">
        <authorList>
            <person name="Devillers H."/>
        </authorList>
    </citation>
    <scope>NUCLEOTIDE SEQUENCE [LARGE SCALE GENOMIC DNA]</scope>
</reference>
<dbReference type="GO" id="GO:0050291">
    <property type="term" value="F:sphingosine N-acyltransferase activity"/>
    <property type="evidence" value="ECO:0007669"/>
    <property type="project" value="EnsemblFungi"/>
</dbReference>
<dbReference type="EMBL" id="LT598456">
    <property type="protein sequence ID" value="SCU79545.1"/>
    <property type="molecule type" value="Genomic_DNA"/>
</dbReference>
<name>A0A1G4ISF2_9SACH</name>
<dbReference type="GO" id="GO:0061576">
    <property type="term" value="C:acyl-CoA ceramide synthase complex"/>
    <property type="evidence" value="ECO:0007669"/>
    <property type="project" value="EnsemblFungi"/>
</dbReference>